<dbReference type="SUPFAM" id="SSF51735">
    <property type="entry name" value="NAD(P)-binding Rossmann-fold domains"/>
    <property type="match status" value="1"/>
</dbReference>
<dbReference type="Pfam" id="PF13602">
    <property type="entry name" value="ADH_zinc_N_2"/>
    <property type="match status" value="1"/>
</dbReference>
<feature type="domain" description="Enoyl reductase (ER)" evidence="1">
    <location>
        <begin position="10"/>
        <end position="303"/>
    </location>
</feature>
<sequence>MRIFGFDEYGGPEVARELDVPDPVVAPGQVLIRTRAAGVNPADVKVRSGDRVGKVEVVFPMAMGREAAGTVVEVGDDVAHVRPGDEVFGATAGGSGALAQLVLLDGASTARRTERVSPEAAASLPVSVGTAYDACDQLGLRPGATLLVLGAGGGVGSAACQIARARGSRVLGVASEAKHDLIRSWGAEAVRSGAGWADRVRSAAPHGVDAVLDLVGEPVLRDVSGVLGEDAVVLSPAAPATAAAVAGGAGVVRRRTTEVFSEVARLVEDGALTPVIARVVPFAEAASAVEVVESGHATGNVVVTYPQD</sequence>
<dbReference type="InterPro" id="IPR036291">
    <property type="entry name" value="NAD(P)-bd_dom_sf"/>
</dbReference>
<dbReference type="RefSeq" id="WP_277191589.1">
    <property type="nucleotide sequence ID" value="NZ_JAROAV010000024.1"/>
</dbReference>
<proteinExistence type="predicted"/>
<dbReference type="InterPro" id="IPR013154">
    <property type="entry name" value="ADH-like_N"/>
</dbReference>
<dbReference type="Gene3D" id="3.90.180.10">
    <property type="entry name" value="Medium-chain alcohol dehydrogenases, catalytic domain"/>
    <property type="match status" value="1"/>
</dbReference>
<dbReference type="SUPFAM" id="SSF50129">
    <property type="entry name" value="GroES-like"/>
    <property type="match status" value="1"/>
</dbReference>
<protein>
    <submittedName>
        <fullName evidence="2">NADP-dependent oxidoreductase</fullName>
    </submittedName>
</protein>
<dbReference type="Gene3D" id="3.40.50.720">
    <property type="entry name" value="NAD(P)-binding Rossmann-like Domain"/>
    <property type="match status" value="1"/>
</dbReference>
<dbReference type="InterPro" id="IPR011032">
    <property type="entry name" value="GroES-like_sf"/>
</dbReference>
<dbReference type="PANTHER" id="PTHR11695">
    <property type="entry name" value="ALCOHOL DEHYDROGENASE RELATED"/>
    <property type="match status" value="1"/>
</dbReference>
<dbReference type="SMART" id="SM00829">
    <property type="entry name" value="PKS_ER"/>
    <property type="match status" value="1"/>
</dbReference>
<reference evidence="2 3" key="1">
    <citation type="submission" date="2023-03" db="EMBL/GenBank/DDBJ databases">
        <title>YIM 133296 draft genome.</title>
        <authorList>
            <person name="Xiong L."/>
        </authorList>
    </citation>
    <scope>NUCLEOTIDE SEQUENCE [LARGE SCALE GENOMIC DNA]</scope>
    <source>
        <strain evidence="2 3">YIM 133296</strain>
    </source>
</reference>
<dbReference type="Pfam" id="PF08240">
    <property type="entry name" value="ADH_N"/>
    <property type="match status" value="1"/>
</dbReference>
<keyword evidence="3" id="KW-1185">Reference proteome</keyword>
<evidence type="ECO:0000313" key="2">
    <source>
        <dbReference type="EMBL" id="MDF8263966.1"/>
    </source>
</evidence>
<organism evidence="2 3">
    <name type="scientific">Luteipulveratus flavus</name>
    <dbReference type="NCBI Taxonomy" id="3031728"/>
    <lineage>
        <taxon>Bacteria</taxon>
        <taxon>Bacillati</taxon>
        <taxon>Actinomycetota</taxon>
        <taxon>Actinomycetes</taxon>
        <taxon>Micrococcales</taxon>
        <taxon>Dermacoccaceae</taxon>
        <taxon>Luteipulveratus</taxon>
    </lineage>
</organism>
<gene>
    <name evidence="2" type="ORF">P4R38_06905</name>
</gene>
<name>A0ABT6C9J1_9MICO</name>
<dbReference type="CDD" id="cd05289">
    <property type="entry name" value="MDR_like_2"/>
    <property type="match status" value="1"/>
</dbReference>
<evidence type="ECO:0000259" key="1">
    <source>
        <dbReference type="SMART" id="SM00829"/>
    </source>
</evidence>
<dbReference type="Proteomes" id="UP001528912">
    <property type="component" value="Unassembled WGS sequence"/>
</dbReference>
<dbReference type="EMBL" id="JAROAV010000024">
    <property type="protein sequence ID" value="MDF8263966.1"/>
    <property type="molecule type" value="Genomic_DNA"/>
</dbReference>
<dbReference type="InterPro" id="IPR020843">
    <property type="entry name" value="ER"/>
</dbReference>
<comment type="caution">
    <text evidence="2">The sequence shown here is derived from an EMBL/GenBank/DDBJ whole genome shotgun (WGS) entry which is preliminary data.</text>
</comment>
<dbReference type="PANTHER" id="PTHR11695:SF294">
    <property type="entry name" value="RETICULON-4-INTERACTING PROTEIN 1, MITOCHONDRIAL"/>
    <property type="match status" value="1"/>
</dbReference>
<dbReference type="InterPro" id="IPR050700">
    <property type="entry name" value="YIM1/Zinc_Alcohol_DH_Fams"/>
</dbReference>
<accession>A0ABT6C9J1</accession>
<evidence type="ECO:0000313" key="3">
    <source>
        <dbReference type="Proteomes" id="UP001528912"/>
    </source>
</evidence>